<sequence>MHFNLPLLGLASLGLNILTVQSAALPNAGLARRAEEYTSDAGEVALEKRHKYTVDDDEVALEKRHKYTVDKDEAALEKRH</sequence>
<dbReference type="OrthoDB" id="4507527at2759"/>
<feature type="non-terminal residue" evidence="2">
    <location>
        <position position="80"/>
    </location>
</feature>
<feature type="chain" id="PRO_5016416614" evidence="1">
    <location>
        <begin position="23"/>
        <end position="80"/>
    </location>
</feature>
<evidence type="ECO:0000313" key="3">
    <source>
        <dbReference type="Proteomes" id="UP000248423"/>
    </source>
</evidence>
<evidence type="ECO:0000256" key="1">
    <source>
        <dbReference type="SAM" id="SignalP"/>
    </source>
</evidence>
<accession>A0A319DZB7</accession>
<protein>
    <submittedName>
        <fullName evidence="2">Uncharacterized protein</fullName>
    </submittedName>
</protein>
<dbReference type="VEuPathDB" id="FungiDB:BO78DRAFT_422359"/>
<dbReference type="Proteomes" id="UP000248423">
    <property type="component" value="Unassembled WGS sequence"/>
</dbReference>
<proteinExistence type="predicted"/>
<gene>
    <name evidence="2" type="ORF">BO78DRAFT_422359</name>
</gene>
<reference evidence="2 3" key="1">
    <citation type="submission" date="2018-02" db="EMBL/GenBank/DDBJ databases">
        <title>The genomes of Aspergillus section Nigri reveals drivers in fungal speciation.</title>
        <authorList>
            <consortium name="DOE Joint Genome Institute"/>
            <person name="Vesth T.C."/>
            <person name="Nybo J."/>
            <person name="Theobald S."/>
            <person name="Brandl J."/>
            <person name="Frisvad J.C."/>
            <person name="Nielsen K.F."/>
            <person name="Lyhne E.K."/>
            <person name="Kogle M.E."/>
            <person name="Kuo A."/>
            <person name="Riley R."/>
            <person name="Clum A."/>
            <person name="Nolan M."/>
            <person name="Lipzen A."/>
            <person name="Salamov A."/>
            <person name="Henrissat B."/>
            <person name="Wiebenga A."/>
            <person name="De vries R.P."/>
            <person name="Grigoriev I.V."/>
            <person name="Mortensen U.H."/>
            <person name="Andersen M.R."/>
            <person name="Baker S.E."/>
        </authorList>
    </citation>
    <scope>NUCLEOTIDE SEQUENCE [LARGE SCALE GENOMIC DNA]</scope>
    <source>
        <strain evidence="2 3">CBS 121057</strain>
    </source>
</reference>
<evidence type="ECO:0000313" key="2">
    <source>
        <dbReference type="EMBL" id="PYI02570.1"/>
    </source>
</evidence>
<feature type="signal peptide" evidence="1">
    <location>
        <begin position="1"/>
        <end position="22"/>
    </location>
</feature>
<organism evidence="2 3">
    <name type="scientific">Aspergillus sclerotiicarbonarius (strain CBS 121057 / IBT 28362)</name>
    <dbReference type="NCBI Taxonomy" id="1448318"/>
    <lineage>
        <taxon>Eukaryota</taxon>
        <taxon>Fungi</taxon>
        <taxon>Dikarya</taxon>
        <taxon>Ascomycota</taxon>
        <taxon>Pezizomycotina</taxon>
        <taxon>Eurotiomycetes</taxon>
        <taxon>Eurotiomycetidae</taxon>
        <taxon>Eurotiales</taxon>
        <taxon>Aspergillaceae</taxon>
        <taxon>Aspergillus</taxon>
        <taxon>Aspergillus subgen. Circumdati</taxon>
    </lineage>
</organism>
<dbReference type="EMBL" id="KZ826392">
    <property type="protein sequence ID" value="PYI02570.1"/>
    <property type="molecule type" value="Genomic_DNA"/>
</dbReference>
<name>A0A319DZB7_ASPSB</name>
<keyword evidence="1" id="KW-0732">Signal</keyword>
<dbReference type="AlphaFoldDB" id="A0A319DZB7"/>
<keyword evidence="3" id="KW-1185">Reference proteome</keyword>